<gene>
    <name evidence="2" type="ORF">WICANDRAFT_62863</name>
</gene>
<dbReference type="STRING" id="683960.A0A1E3P483"/>
<dbReference type="GeneID" id="30200697"/>
<accession>A0A1E3P483</accession>
<protein>
    <submittedName>
        <fullName evidence="2">Uncharacterized protein</fullName>
    </submittedName>
</protein>
<dbReference type="RefSeq" id="XP_019039506.1">
    <property type="nucleotide sequence ID" value="XM_019183451.1"/>
</dbReference>
<organism evidence="2 3">
    <name type="scientific">Wickerhamomyces anomalus (strain ATCC 58044 / CBS 1984 / NCYC 433 / NRRL Y-366-8)</name>
    <name type="common">Yeast</name>
    <name type="synonym">Hansenula anomala</name>
    <dbReference type="NCBI Taxonomy" id="683960"/>
    <lineage>
        <taxon>Eukaryota</taxon>
        <taxon>Fungi</taxon>
        <taxon>Dikarya</taxon>
        <taxon>Ascomycota</taxon>
        <taxon>Saccharomycotina</taxon>
        <taxon>Saccharomycetes</taxon>
        <taxon>Phaffomycetales</taxon>
        <taxon>Wickerhamomycetaceae</taxon>
        <taxon>Wickerhamomyces</taxon>
    </lineage>
</organism>
<evidence type="ECO:0000313" key="2">
    <source>
        <dbReference type="EMBL" id="ODQ60299.1"/>
    </source>
</evidence>
<evidence type="ECO:0000256" key="1">
    <source>
        <dbReference type="SAM" id="MobiDB-lite"/>
    </source>
</evidence>
<feature type="region of interest" description="Disordered" evidence="1">
    <location>
        <begin position="139"/>
        <end position="160"/>
    </location>
</feature>
<dbReference type="Proteomes" id="UP000094112">
    <property type="component" value="Unassembled WGS sequence"/>
</dbReference>
<feature type="compositionally biased region" description="Polar residues" evidence="1">
    <location>
        <begin position="142"/>
        <end position="160"/>
    </location>
</feature>
<proteinExistence type="predicted"/>
<keyword evidence="3" id="KW-1185">Reference proteome</keyword>
<evidence type="ECO:0000313" key="3">
    <source>
        <dbReference type="Proteomes" id="UP000094112"/>
    </source>
</evidence>
<dbReference type="OrthoDB" id="3998161at2759"/>
<feature type="compositionally biased region" description="Basic and acidic residues" evidence="1">
    <location>
        <begin position="15"/>
        <end position="26"/>
    </location>
</feature>
<dbReference type="AlphaFoldDB" id="A0A1E3P483"/>
<name>A0A1E3P483_WICAA</name>
<reference evidence="2 3" key="1">
    <citation type="journal article" date="2016" name="Proc. Natl. Acad. Sci. U.S.A.">
        <title>Comparative genomics of biotechnologically important yeasts.</title>
        <authorList>
            <person name="Riley R."/>
            <person name="Haridas S."/>
            <person name="Wolfe K.H."/>
            <person name="Lopes M.R."/>
            <person name="Hittinger C.T."/>
            <person name="Goeker M."/>
            <person name="Salamov A.A."/>
            <person name="Wisecaver J.H."/>
            <person name="Long T.M."/>
            <person name="Calvey C.H."/>
            <person name="Aerts A.L."/>
            <person name="Barry K.W."/>
            <person name="Choi C."/>
            <person name="Clum A."/>
            <person name="Coughlan A.Y."/>
            <person name="Deshpande S."/>
            <person name="Douglass A.P."/>
            <person name="Hanson S.J."/>
            <person name="Klenk H.-P."/>
            <person name="LaButti K.M."/>
            <person name="Lapidus A."/>
            <person name="Lindquist E.A."/>
            <person name="Lipzen A.M."/>
            <person name="Meier-Kolthoff J.P."/>
            <person name="Ohm R.A."/>
            <person name="Otillar R.P."/>
            <person name="Pangilinan J.L."/>
            <person name="Peng Y."/>
            <person name="Rokas A."/>
            <person name="Rosa C.A."/>
            <person name="Scheuner C."/>
            <person name="Sibirny A.A."/>
            <person name="Slot J.C."/>
            <person name="Stielow J.B."/>
            <person name="Sun H."/>
            <person name="Kurtzman C.P."/>
            <person name="Blackwell M."/>
            <person name="Grigoriev I.V."/>
            <person name="Jeffries T.W."/>
        </authorList>
    </citation>
    <scope>NUCLEOTIDE SEQUENCE [LARGE SCALE GENOMIC DNA]</scope>
    <source>
        <strain evidence="3">ATCC 58044 / CBS 1984 / NCYC 433 / NRRL Y-366-8</strain>
    </source>
</reference>
<feature type="region of interest" description="Disordered" evidence="1">
    <location>
        <begin position="15"/>
        <end position="89"/>
    </location>
</feature>
<dbReference type="EMBL" id="KV454210">
    <property type="protein sequence ID" value="ODQ60299.1"/>
    <property type="molecule type" value="Genomic_DNA"/>
</dbReference>
<sequence>MDSRSAAVITAAIEEQKAQEAAHEAQKQSQGEVQTSKESTNNEVVSEEQHRELQQLAQQHQAQQEAEQHSVQSETNQRGEQPQDEQQHQFQVMHQQLNNHLKNEVTDKKALPRKSTQRPFQVDPDLNVAVGIVQDIVGPRANHTSSSGQPEQQTQQYETGSDVTEAPLCSRCKKEFAPSLDGKTFKLCPHCRELQRQRSRRWQQKIKQKEGACKRCGANIPQTETTYVLCPPCRLNLRTRKATRYESGKCVHCSGINDSTEFKVCTRCRNNDKMRRKNLEDSGCCNRCANPLKAEDENHKVCNTCRSRKKNIAKAHQNSQHPTASSTAPNTADQNINYQQQFAQQAQQLEANLFAQ</sequence>
<feature type="compositionally biased region" description="Low complexity" evidence="1">
    <location>
        <begin position="54"/>
        <end position="65"/>
    </location>
</feature>
<feature type="compositionally biased region" description="Polar residues" evidence="1">
    <location>
        <begin position="29"/>
        <end position="44"/>
    </location>
</feature>